<protein>
    <submittedName>
        <fullName evidence="2">Uncharacterized protein</fullName>
    </submittedName>
</protein>
<dbReference type="OrthoDB" id="5188169at2759"/>
<keyword evidence="1" id="KW-1133">Transmembrane helix</keyword>
<dbReference type="EMBL" id="JAGPXD010000003">
    <property type="protein sequence ID" value="KAH7361906.1"/>
    <property type="molecule type" value="Genomic_DNA"/>
</dbReference>
<accession>A0A8K0TI66</accession>
<keyword evidence="1" id="KW-0472">Membrane</keyword>
<feature type="transmembrane region" description="Helical" evidence="1">
    <location>
        <begin position="18"/>
        <end position="37"/>
    </location>
</feature>
<keyword evidence="3" id="KW-1185">Reference proteome</keyword>
<evidence type="ECO:0000313" key="2">
    <source>
        <dbReference type="EMBL" id="KAH7361906.1"/>
    </source>
</evidence>
<organism evidence="2 3">
    <name type="scientific">Plectosphaerella cucumerina</name>
    <dbReference type="NCBI Taxonomy" id="40658"/>
    <lineage>
        <taxon>Eukaryota</taxon>
        <taxon>Fungi</taxon>
        <taxon>Dikarya</taxon>
        <taxon>Ascomycota</taxon>
        <taxon>Pezizomycotina</taxon>
        <taxon>Sordariomycetes</taxon>
        <taxon>Hypocreomycetidae</taxon>
        <taxon>Glomerellales</taxon>
        <taxon>Plectosphaerellaceae</taxon>
        <taxon>Plectosphaerella</taxon>
    </lineage>
</organism>
<keyword evidence="1" id="KW-0812">Transmembrane</keyword>
<dbReference type="AlphaFoldDB" id="A0A8K0TI66"/>
<comment type="caution">
    <text evidence="2">The sequence shown here is derived from an EMBL/GenBank/DDBJ whole genome shotgun (WGS) entry which is preliminary data.</text>
</comment>
<name>A0A8K0TI66_9PEZI</name>
<dbReference type="Proteomes" id="UP000813385">
    <property type="component" value="Unassembled WGS sequence"/>
</dbReference>
<proteinExistence type="predicted"/>
<gene>
    <name evidence="2" type="ORF">B0T11DRAFT_328042</name>
</gene>
<evidence type="ECO:0000256" key="1">
    <source>
        <dbReference type="SAM" id="Phobius"/>
    </source>
</evidence>
<evidence type="ECO:0000313" key="3">
    <source>
        <dbReference type="Proteomes" id="UP000813385"/>
    </source>
</evidence>
<reference evidence="2" key="1">
    <citation type="journal article" date="2021" name="Nat. Commun.">
        <title>Genetic determinants of endophytism in the Arabidopsis root mycobiome.</title>
        <authorList>
            <person name="Mesny F."/>
            <person name="Miyauchi S."/>
            <person name="Thiergart T."/>
            <person name="Pickel B."/>
            <person name="Atanasova L."/>
            <person name="Karlsson M."/>
            <person name="Huettel B."/>
            <person name="Barry K.W."/>
            <person name="Haridas S."/>
            <person name="Chen C."/>
            <person name="Bauer D."/>
            <person name="Andreopoulos W."/>
            <person name="Pangilinan J."/>
            <person name="LaButti K."/>
            <person name="Riley R."/>
            <person name="Lipzen A."/>
            <person name="Clum A."/>
            <person name="Drula E."/>
            <person name="Henrissat B."/>
            <person name="Kohler A."/>
            <person name="Grigoriev I.V."/>
            <person name="Martin F.M."/>
            <person name="Hacquard S."/>
        </authorList>
    </citation>
    <scope>NUCLEOTIDE SEQUENCE</scope>
    <source>
        <strain evidence="2">MPI-CAGE-AT-0016</strain>
    </source>
</reference>
<sequence>MVAAPIKAVSAPVRYPKILPVVVFGTAAAGVLAYVRAQLIHESNTMDRFFSKYNSPASEESRRRTFEGHVEPRSNILNFLSWKNIK</sequence>